<evidence type="ECO:0000256" key="5">
    <source>
        <dbReference type="ARBA" id="ARBA00022525"/>
    </source>
</evidence>
<evidence type="ECO:0000256" key="2">
    <source>
        <dbReference type="ARBA" id="ARBA00004613"/>
    </source>
</evidence>
<keyword evidence="7" id="KW-0336">GPI-anchor</keyword>
<evidence type="ECO:0000256" key="11">
    <source>
        <dbReference type="ARBA" id="ARBA00023136"/>
    </source>
</evidence>
<sequence length="355" mass="38028">MRLFALATVFLTALHVAAQSLPGCAQICVGKTKTKCTSTDYACACSNGYLPKLAKCVAKACSADERSQAQVFLSSLCAAVGHPIDEVWDQYAVLELRRQINQIRRVEERQFEESFRPGPTDLPSTTSSGTATGSTTIPTSNTDPGHNKFNGGGSRKKSSFGTAAKIGVGVAIPLGLGLLAILYRLLLQWKKKKSTPEPNVGAPDQNAGGVVPPYQPPPPQYPQQGTPHPQYPQPTNPTMAEMDGKAQYIGHEMATSSNVAEMGGSVPPSRWGQQSSPQQQPTPTQTPSSAPVYQPQQQQHPTPVQTPSPTPYYQPQSQSSPVPGPYQVPAQNQIASPPMPGPYYEQQPVPGPYHT</sequence>
<accession>A0A6A5WKZ1</accession>
<dbReference type="Pfam" id="PF05730">
    <property type="entry name" value="CFEM"/>
    <property type="match status" value="1"/>
</dbReference>
<evidence type="ECO:0000256" key="1">
    <source>
        <dbReference type="ARBA" id="ARBA00004609"/>
    </source>
</evidence>
<evidence type="ECO:0000256" key="7">
    <source>
        <dbReference type="ARBA" id="ARBA00022622"/>
    </source>
</evidence>
<evidence type="ECO:0000259" key="18">
    <source>
        <dbReference type="SMART" id="SM00747"/>
    </source>
</evidence>
<feature type="compositionally biased region" description="Low complexity" evidence="15">
    <location>
        <begin position="124"/>
        <end position="142"/>
    </location>
</feature>
<feature type="transmembrane region" description="Helical" evidence="16">
    <location>
        <begin position="166"/>
        <end position="186"/>
    </location>
</feature>
<evidence type="ECO:0000256" key="6">
    <source>
        <dbReference type="ARBA" id="ARBA00022617"/>
    </source>
</evidence>
<name>A0A6A5WKZ1_9PLEO</name>
<evidence type="ECO:0000256" key="16">
    <source>
        <dbReference type="SAM" id="Phobius"/>
    </source>
</evidence>
<proteinExistence type="inferred from homology"/>
<feature type="region of interest" description="Disordered" evidence="15">
    <location>
        <begin position="110"/>
        <end position="158"/>
    </location>
</feature>
<dbReference type="GO" id="GO:0005576">
    <property type="term" value="C:extracellular region"/>
    <property type="evidence" value="ECO:0007669"/>
    <property type="project" value="UniProtKB-SubCell"/>
</dbReference>
<evidence type="ECO:0000256" key="10">
    <source>
        <dbReference type="ARBA" id="ARBA00023004"/>
    </source>
</evidence>
<evidence type="ECO:0000256" key="9">
    <source>
        <dbReference type="ARBA" id="ARBA00022729"/>
    </source>
</evidence>
<evidence type="ECO:0000313" key="20">
    <source>
        <dbReference type="Proteomes" id="UP000799779"/>
    </source>
</evidence>
<dbReference type="PANTHER" id="PTHR37928:SF2">
    <property type="entry name" value="GPI ANCHORED CFEM DOMAIN PROTEIN (AFU_ORTHOLOGUE AFUA_6G10580)"/>
    <property type="match status" value="1"/>
</dbReference>
<organism evidence="19 20">
    <name type="scientific">Amniculicola lignicola CBS 123094</name>
    <dbReference type="NCBI Taxonomy" id="1392246"/>
    <lineage>
        <taxon>Eukaryota</taxon>
        <taxon>Fungi</taxon>
        <taxon>Dikarya</taxon>
        <taxon>Ascomycota</taxon>
        <taxon>Pezizomycotina</taxon>
        <taxon>Dothideomycetes</taxon>
        <taxon>Pleosporomycetidae</taxon>
        <taxon>Pleosporales</taxon>
        <taxon>Amniculicolaceae</taxon>
        <taxon>Amniculicola</taxon>
    </lineage>
</organism>
<keyword evidence="14" id="KW-0449">Lipoprotein</keyword>
<keyword evidence="5" id="KW-0964">Secreted</keyword>
<feature type="compositionally biased region" description="Low complexity" evidence="15">
    <location>
        <begin position="313"/>
        <end position="329"/>
    </location>
</feature>
<keyword evidence="10" id="KW-0408">Iron</keyword>
<feature type="compositionally biased region" description="Low complexity" evidence="15">
    <location>
        <begin position="273"/>
        <end position="303"/>
    </location>
</feature>
<evidence type="ECO:0000256" key="8">
    <source>
        <dbReference type="ARBA" id="ARBA00022723"/>
    </source>
</evidence>
<dbReference type="PANTHER" id="PTHR37928">
    <property type="entry name" value="CFEM DOMAIN PROTEIN (AFU_ORTHOLOGUE AFUA_6G14090)"/>
    <property type="match status" value="1"/>
</dbReference>
<feature type="region of interest" description="Disordered" evidence="15">
    <location>
        <begin position="193"/>
        <end position="241"/>
    </location>
</feature>
<dbReference type="AlphaFoldDB" id="A0A6A5WKZ1"/>
<feature type="signal peptide" evidence="17">
    <location>
        <begin position="1"/>
        <end position="18"/>
    </location>
</feature>
<keyword evidence="16" id="KW-1133">Transmembrane helix</keyword>
<reference evidence="19" key="1">
    <citation type="journal article" date="2020" name="Stud. Mycol.">
        <title>101 Dothideomycetes genomes: a test case for predicting lifestyles and emergence of pathogens.</title>
        <authorList>
            <person name="Haridas S."/>
            <person name="Albert R."/>
            <person name="Binder M."/>
            <person name="Bloem J."/>
            <person name="Labutti K."/>
            <person name="Salamov A."/>
            <person name="Andreopoulos B."/>
            <person name="Baker S."/>
            <person name="Barry K."/>
            <person name="Bills G."/>
            <person name="Bluhm B."/>
            <person name="Cannon C."/>
            <person name="Castanera R."/>
            <person name="Culley D."/>
            <person name="Daum C."/>
            <person name="Ezra D."/>
            <person name="Gonzalez J."/>
            <person name="Henrissat B."/>
            <person name="Kuo A."/>
            <person name="Liang C."/>
            <person name="Lipzen A."/>
            <person name="Lutzoni F."/>
            <person name="Magnuson J."/>
            <person name="Mondo S."/>
            <person name="Nolan M."/>
            <person name="Ohm R."/>
            <person name="Pangilinan J."/>
            <person name="Park H.-J."/>
            <person name="Ramirez L."/>
            <person name="Alfaro M."/>
            <person name="Sun H."/>
            <person name="Tritt A."/>
            <person name="Yoshinaga Y."/>
            <person name="Zwiers L.-H."/>
            <person name="Turgeon B."/>
            <person name="Goodwin S."/>
            <person name="Spatafora J."/>
            <person name="Crous P."/>
            <person name="Grigoriev I."/>
        </authorList>
    </citation>
    <scope>NUCLEOTIDE SEQUENCE</scope>
    <source>
        <strain evidence="19">CBS 123094</strain>
    </source>
</reference>
<keyword evidence="4" id="KW-1003">Cell membrane</keyword>
<protein>
    <recommendedName>
        <fullName evidence="18">CFEM domain-containing protein</fullName>
    </recommendedName>
</protein>
<evidence type="ECO:0000313" key="19">
    <source>
        <dbReference type="EMBL" id="KAF2002610.1"/>
    </source>
</evidence>
<keyword evidence="13" id="KW-0325">Glycoprotein</keyword>
<feature type="region of interest" description="Disordered" evidence="15">
    <location>
        <begin position="259"/>
        <end position="355"/>
    </location>
</feature>
<evidence type="ECO:0000256" key="4">
    <source>
        <dbReference type="ARBA" id="ARBA00022475"/>
    </source>
</evidence>
<keyword evidence="8" id="KW-0479">Metal-binding</keyword>
<dbReference type="Proteomes" id="UP000799779">
    <property type="component" value="Unassembled WGS sequence"/>
</dbReference>
<comment type="similarity">
    <text evidence="3">Belongs to the RBT5 family.</text>
</comment>
<keyword evidence="12" id="KW-1015">Disulfide bond</keyword>
<dbReference type="SMART" id="SM00747">
    <property type="entry name" value="CFEM"/>
    <property type="match status" value="1"/>
</dbReference>
<comment type="subcellular location">
    <subcellularLocation>
        <location evidence="1">Cell membrane</location>
        <topology evidence="1">Lipid-anchor</topology>
        <topology evidence="1">GPI-anchor</topology>
    </subcellularLocation>
    <subcellularLocation>
        <location evidence="2">Secreted</location>
    </subcellularLocation>
</comment>
<dbReference type="InterPro" id="IPR008427">
    <property type="entry name" value="Extracellular_membr_CFEM_dom"/>
</dbReference>
<keyword evidence="16" id="KW-0812">Transmembrane</keyword>
<feature type="chain" id="PRO_5025584684" description="CFEM domain-containing protein" evidence="17">
    <location>
        <begin position="19"/>
        <end position="355"/>
    </location>
</feature>
<keyword evidence="6" id="KW-0349">Heme</keyword>
<keyword evidence="20" id="KW-1185">Reference proteome</keyword>
<evidence type="ECO:0000256" key="13">
    <source>
        <dbReference type="ARBA" id="ARBA00023180"/>
    </source>
</evidence>
<dbReference type="InterPro" id="IPR051735">
    <property type="entry name" value="CFEM_domain"/>
</dbReference>
<evidence type="ECO:0000256" key="12">
    <source>
        <dbReference type="ARBA" id="ARBA00023157"/>
    </source>
</evidence>
<dbReference type="GO" id="GO:0046872">
    <property type="term" value="F:metal ion binding"/>
    <property type="evidence" value="ECO:0007669"/>
    <property type="project" value="UniProtKB-KW"/>
</dbReference>
<dbReference type="GO" id="GO:0098552">
    <property type="term" value="C:side of membrane"/>
    <property type="evidence" value="ECO:0007669"/>
    <property type="project" value="UniProtKB-KW"/>
</dbReference>
<evidence type="ECO:0000256" key="17">
    <source>
        <dbReference type="SAM" id="SignalP"/>
    </source>
</evidence>
<keyword evidence="11 16" id="KW-0472">Membrane</keyword>
<dbReference type="EMBL" id="ML977576">
    <property type="protein sequence ID" value="KAF2002610.1"/>
    <property type="molecule type" value="Genomic_DNA"/>
</dbReference>
<evidence type="ECO:0000256" key="15">
    <source>
        <dbReference type="SAM" id="MobiDB-lite"/>
    </source>
</evidence>
<gene>
    <name evidence="19" type="ORF">P154DRAFT_130572</name>
</gene>
<evidence type="ECO:0000256" key="14">
    <source>
        <dbReference type="ARBA" id="ARBA00023288"/>
    </source>
</evidence>
<feature type="domain" description="CFEM" evidence="18">
    <location>
        <begin position="17"/>
        <end position="78"/>
    </location>
</feature>
<evidence type="ECO:0000256" key="3">
    <source>
        <dbReference type="ARBA" id="ARBA00010031"/>
    </source>
</evidence>
<keyword evidence="9 17" id="KW-0732">Signal</keyword>
<dbReference type="GO" id="GO:0005886">
    <property type="term" value="C:plasma membrane"/>
    <property type="evidence" value="ECO:0007669"/>
    <property type="project" value="UniProtKB-SubCell"/>
</dbReference>
<dbReference type="OrthoDB" id="3800595at2759"/>